<reference evidence="1" key="1">
    <citation type="submission" date="2023-08" db="EMBL/GenBank/DDBJ databases">
        <authorList>
            <person name="Alioto T."/>
            <person name="Alioto T."/>
            <person name="Gomez Garrido J."/>
        </authorList>
    </citation>
    <scope>NUCLEOTIDE SEQUENCE</scope>
</reference>
<gene>
    <name evidence="1" type="ORF">OCTVUL_1B030091</name>
</gene>
<accession>A0AA36F765</accession>
<dbReference type="AlphaFoldDB" id="A0AA36F765"/>
<evidence type="ECO:0000313" key="2">
    <source>
        <dbReference type="Proteomes" id="UP001162480"/>
    </source>
</evidence>
<proteinExistence type="predicted"/>
<dbReference type="EMBL" id="OX597819">
    <property type="protein sequence ID" value="CAI9724658.1"/>
    <property type="molecule type" value="Genomic_DNA"/>
</dbReference>
<evidence type="ECO:0000313" key="1">
    <source>
        <dbReference type="EMBL" id="CAI9724658.1"/>
    </source>
</evidence>
<name>A0AA36F765_OCTVU</name>
<organism evidence="1 2">
    <name type="scientific">Octopus vulgaris</name>
    <name type="common">Common octopus</name>
    <dbReference type="NCBI Taxonomy" id="6645"/>
    <lineage>
        <taxon>Eukaryota</taxon>
        <taxon>Metazoa</taxon>
        <taxon>Spiralia</taxon>
        <taxon>Lophotrochozoa</taxon>
        <taxon>Mollusca</taxon>
        <taxon>Cephalopoda</taxon>
        <taxon>Coleoidea</taxon>
        <taxon>Octopodiformes</taxon>
        <taxon>Octopoda</taxon>
        <taxon>Incirrata</taxon>
        <taxon>Octopodidae</taxon>
        <taxon>Octopus</taxon>
    </lineage>
</organism>
<dbReference type="Proteomes" id="UP001162480">
    <property type="component" value="Chromosome 6"/>
</dbReference>
<keyword evidence="2" id="KW-1185">Reference proteome</keyword>
<protein>
    <submittedName>
        <fullName evidence="1">Uncharacterized protein</fullName>
    </submittedName>
</protein>
<sequence length="127" mass="15085">MNASEVQAQARLFTEDQQLPMHTSLSSPHHQCYLNLQAKKIMEKYRLEEKKIQPFQPRINFKDHKLNFSTNPSIRLICPSKSDLGRISKHIIDKYMKNLHLRTLQKLDLWSSSYEVIDWFNKITSKK</sequence>